<dbReference type="Proteomes" id="UP000009058">
    <property type="component" value="Chromosome 1"/>
</dbReference>
<evidence type="ECO:0000313" key="2">
    <source>
        <dbReference type="Proteomes" id="UP000009058"/>
    </source>
</evidence>
<dbReference type="EMBL" id="CM001231">
    <property type="protein sequence ID" value="EHA57194.1"/>
    <property type="molecule type" value="Genomic_DNA"/>
</dbReference>
<keyword evidence="2" id="KW-1185">Reference proteome</keyword>
<dbReference type="GeneID" id="12985261"/>
<evidence type="ECO:0000313" key="1">
    <source>
        <dbReference type="EMBL" id="EHA57194.1"/>
    </source>
</evidence>
<organism evidence="1 2">
    <name type="scientific">Pyricularia oryzae (strain 70-15 / ATCC MYA-4617 / FGSC 8958)</name>
    <name type="common">Rice blast fungus</name>
    <name type="synonym">Magnaporthe oryzae</name>
    <dbReference type="NCBI Taxonomy" id="242507"/>
    <lineage>
        <taxon>Eukaryota</taxon>
        <taxon>Fungi</taxon>
        <taxon>Dikarya</taxon>
        <taxon>Ascomycota</taxon>
        <taxon>Pezizomycotina</taxon>
        <taxon>Sordariomycetes</taxon>
        <taxon>Sordariomycetidae</taxon>
        <taxon>Magnaporthales</taxon>
        <taxon>Pyriculariaceae</taxon>
        <taxon>Pyricularia</taxon>
    </lineage>
</organism>
<reference evidence="1 2" key="1">
    <citation type="journal article" date="2005" name="Nature">
        <title>The genome sequence of the rice blast fungus Magnaporthe grisea.</title>
        <authorList>
            <person name="Dean R.A."/>
            <person name="Talbot N.J."/>
            <person name="Ebbole D.J."/>
            <person name="Farman M.L."/>
            <person name="Mitchell T.K."/>
            <person name="Orbach M.J."/>
            <person name="Thon M."/>
            <person name="Kulkarni R."/>
            <person name="Xu J.R."/>
            <person name="Pan H."/>
            <person name="Read N.D."/>
            <person name="Lee Y.H."/>
            <person name="Carbone I."/>
            <person name="Brown D."/>
            <person name="Oh Y.Y."/>
            <person name="Donofrio N."/>
            <person name="Jeong J.S."/>
            <person name="Soanes D.M."/>
            <person name="Djonovic S."/>
            <person name="Kolomiets E."/>
            <person name="Rehmeyer C."/>
            <person name="Li W."/>
            <person name="Harding M."/>
            <person name="Kim S."/>
            <person name="Lebrun M.H."/>
            <person name="Bohnert H."/>
            <person name="Coughlan S."/>
            <person name="Butler J."/>
            <person name="Calvo S."/>
            <person name="Ma L.J."/>
            <person name="Nicol R."/>
            <person name="Purcell S."/>
            <person name="Nusbaum C."/>
            <person name="Galagan J.E."/>
            <person name="Birren B.W."/>
        </authorList>
    </citation>
    <scope>NUCLEOTIDE SEQUENCE [LARGE SCALE GENOMIC DNA]</scope>
    <source>
        <strain evidence="2">70-15 / ATCC MYA-4617 / FGSC 8958</strain>
    </source>
</reference>
<sequence length="51" mass="5673">MNVGHILRRLFNQSWLRETAVARGQENSSVAGWNIVRIIGPPAASSRVRLS</sequence>
<gene>
    <name evidence="1" type="ORF">MGG_16240</name>
</gene>
<dbReference type="KEGG" id="mgr:MGG_16240"/>
<dbReference type="AlphaFoldDB" id="G4MPE1"/>
<dbReference type="RefSeq" id="XP_003709806.1">
    <property type="nucleotide sequence ID" value="XM_003709758.1"/>
</dbReference>
<dbReference type="InParanoid" id="G4MPE1"/>
<accession>G4MPE1</accession>
<dbReference type="VEuPathDB" id="FungiDB:MGG_16240"/>
<reference key="2">
    <citation type="submission" date="2011-05" db="EMBL/GenBank/DDBJ databases">
        <title>The Genome Sequence of Magnaporthe oryzae 70-15.</title>
        <authorList>
            <consortium name="The Broad Institute Genome Sequencing Platform"/>
            <person name="Ma L.-J."/>
            <person name="Dead R."/>
            <person name="Young S.K."/>
            <person name="Zeng Q."/>
            <person name="Gargeya S."/>
            <person name="Fitzgerald M."/>
            <person name="Haas B."/>
            <person name="Abouelleil A."/>
            <person name="Alvarado L."/>
            <person name="Arachchi H.M."/>
            <person name="Berlin A."/>
            <person name="Brown A."/>
            <person name="Chapman S.B."/>
            <person name="Chen Z."/>
            <person name="Dunbar C."/>
            <person name="Freedman E."/>
            <person name="Gearin G."/>
            <person name="Gellesch M."/>
            <person name="Goldberg J."/>
            <person name="Griggs A."/>
            <person name="Gujja S."/>
            <person name="Heiman D."/>
            <person name="Howarth C."/>
            <person name="Larson L."/>
            <person name="Lui A."/>
            <person name="MacDonald P.J.P."/>
            <person name="Mehta T."/>
            <person name="Montmayeur A."/>
            <person name="Murphy C."/>
            <person name="Neiman D."/>
            <person name="Pearson M."/>
            <person name="Priest M."/>
            <person name="Roberts A."/>
            <person name="Saif S."/>
            <person name="Shea T."/>
            <person name="Shenoy N."/>
            <person name="Sisk P."/>
            <person name="Stolte C."/>
            <person name="Sykes S."/>
            <person name="Yandava C."/>
            <person name="Wortman J."/>
            <person name="Nusbaum C."/>
            <person name="Birren B."/>
        </authorList>
    </citation>
    <scope>NUCLEOTIDE SEQUENCE</scope>
    <source>
        <strain>70-15</strain>
    </source>
</reference>
<name>G4MPE1_PYRO7</name>
<proteinExistence type="predicted"/>
<protein>
    <submittedName>
        <fullName evidence="1">Uncharacterized protein</fullName>
    </submittedName>
</protein>
<dbReference type="HOGENOM" id="CLU_3106869_0_0_1"/>